<keyword evidence="3 6" id="KW-0560">Oxidoreductase</keyword>
<dbReference type="SUPFAM" id="SSF51679">
    <property type="entry name" value="Bacterial luciferase-like"/>
    <property type="match status" value="1"/>
</dbReference>
<dbReference type="GO" id="GO:0016491">
    <property type="term" value="F:oxidoreductase activity"/>
    <property type="evidence" value="ECO:0007669"/>
    <property type="project" value="UniProtKB-KW"/>
</dbReference>
<keyword evidence="7" id="KW-1185">Reference proteome</keyword>
<evidence type="ECO:0000313" key="7">
    <source>
        <dbReference type="Proteomes" id="UP001247754"/>
    </source>
</evidence>
<dbReference type="InterPro" id="IPR050766">
    <property type="entry name" value="Bact_Lucif_Oxidored"/>
</dbReference>
<evidence type="ECO:0000256" key="2">
    <source>
        <dbReference type="ARBA" id="ARBA00022630"/>
    </source>
</evidence>
<evidence type="ECO:0000256" key="1">
    <source>
        <dbReference type="ARBA" id="ARBA00010426"/>
    </source>
</evidence>
<protein>
    <submittedName>
        <fullName evidence="6">LLM class flavin-dependent oxidoreductase</fullName>
        <ecNumber evidence="6">1.-.-.-</ecNumber>
    </submittedName>
</protein>
<dbReference type="PANTHER" id="PTHR30137:SF16">
    <property type="entry name" value="BLL0895 PROTEIN"/>
    <property type="match status" value="1"/>
</dbReference>
<reference evidence="6 7" key="1">
    <citation type="submission" date="2023-09" db="EMBL/GenBank/DDBJ databases">
        <title>Xinfangfangia sedmenti sp. nov., isolated the sedment.</title>
        <authorList>
            <person name="Xu L."/>
        </authorList>
    </citation>
    <scope>NUCLEOTIDE SEQUENCE [LARGE SCALE GENOMIC DNA]</scope>
    <source>
        <strain evidence="6 7">LG-4</strain>
    </source>
</reference>
<dbReference type="EC" id="1.-.-.-" evidence="6"/>
<name>A0ABU1F9G0_9RHOB</name>
<organism evidence="6 7">
    <name type="scientific">Ruixingdingia sedimenti</name>
    <dbReference type="NCBI Taxonomy" id="3073604"/>
    <lineage>
        <taxon>Bacteria</taxon>
        <taxon>Pseudomonadati</taxon>
        <taxon>Pseudomonadota</taxon>
        <taxon>Alphaproteobacteria</taxon>
        <taxon>Rhodobacterales</taxon>
        <taxon>Paracoccaceae</taxon>
        <taxon>Ruixingdingia</taxon>
    </lineage>
</organism>
<comment type="caution">
    <text evidence="6">The sequence shown here is derived from an EMBL/GenBank/DDBJ whole genome shotgun (WGS) entry which is preliminary data.</text>
</comment>
<keyword evidence="2" id="KW-0285">Flavoprotein</keyword>
<proteinExistence type="inferred from homology"/>
<evidence type="ECO:0000313" key="6">
    <source>
        <dbReference type="EMBL" id="MDR5653500.1"/>
    </source>
</evidence>
<dbReference type="RefSeq" id="WP_310457739.1">
    <property type="nucleotide sequence ID" value="NZ_JAVKPH010000014.1"/>
</dbReference>
<dbReference type="Pfam" id="PF00296">
    <property type="entry name" value="Bac_luciferase"/>
    <property type="match status" value="1"/>
</dbReference>
<evidence type="ECO:0000256" key="3">
    <source>
        <dbReference type="ARBA" id="ARBA00023002"/>
    </source>
</evidence>
<dbReference type="Proteomes" id="UP001247754">
    <property type="component" value="Unassembled WGS sequence"/>
</dbReference>
<evidence type="ECO:0000256" key="4">
    <source>
        <dbReference type="ARBA" id="ARBA00023033"/>
    </source>
</evidence>
<dbReference type="EMBL" id="JAVKPH010000014">
    <property type="protein sequence ID" value="MDR5653500.1"/>
    <property type="molecule type" value="Genomic_DNA"/>
</dbReference>
<dbReference type="PANTHER" id="PTHR30137">
    <property type="entry name" value="LUCIFERASE-LIKE MONOOXYGENASE"/>
    <property type="match status" value="1"/>
</dbReference>
<comment type="similarity">
    <text evidence="1">Belongs to the bacterial luciferase oxidoreductase family.</text>
</comment>
<feature type="domain" description="Luciferase-like" evidence="5">
    <location>
        <begin position="1"/>
        <end position="320"/>
    </location>
</feature>
<dbReference type="Gene3D" id="3.20.20.30">
    <property type="entry name" value="Luciferase-like domain"/>
    <property type="match status" value="1"/>
</dbReference>
<dbReference type="InterPro" id="IPR011251">
    <property type="entry name" value="Luciferase-like_dom"/>
</dbReference>
<sequence length="367" mass="40952">MKLGYFMMPLHAIGRPWGESYDMDIEAALYADEVGYDELWVGEHYSAQTEPISDSLQFLSYLLPLTKNVKLCTGVLNLPHHHPAKVAANCAMFDHMSKGRFIMGIGPGGLSTDFELFGTLDKNRGEMMVESAGMIRKIWEGDAPYDIQGKYWNVRIVDTYQGDMGLGPIPKPLRNPFPPFVTSAMSPYSGTAKLAGQMGWDLTSANFNAAWVVRSHWQKYAEGAEAAGRKASPDSWRIARSIVLADSDAEAQKYMERPMSAAFAYYHYLYTQLGRAGAKAIFQLRPDQKPEDVELQDVVDDMVIVGSRKTVLDRLIAFADEVGPFGGLLLASHEWDDKAFWRNCMRGVKEDVMPKFAQHVASMKVAA</sequence>
<evidence type="ECO:0000259" key="5">
    <source>
        <dbReference type="Pfam" id="PF00296"/>
    </source>
</evidence>
<keyword evidence="4" id="KW-0503">Monooxygenase</keyword>
<dbReference type="InterPro" id="IPR036661">
    <property type="entry name" value="Luciferase-like_sf"/>
</dbReference>
<gene>
    <name evidence="6" type="ORF">RGD00_12860</name>
</gene>
<accession>A0ABU1F9G0</accession>